<dbReference type="InterPro" id="IPR037883">
    <property type="entry name" value="Knr4/Smi1-like_sf"/>
</dbReference>
<reference evidence="2 3" key="1">
    <citation type="submission" date="2021-04" db="EMBL/GenBank/DDBJ databases">
        <title>Nocardia tengchongensis.</title>
        <authorList>
            <person name="Zhuang k."/>
            <person name="Ran Y."/>
            <person name="Li W."/>
        </authorList>
    </citation>
    <scope>NUCLEOTIDE SEQUENCE [LARGE SCALE GENOMIC DNA]</scope>
    <source>
        <strain evidence="2 3">CFH S0057</strain>
    </source>
</reference>
<dbReference type="Pfam" id="PF09346">
    <property type="entry name" value="SMI1_KNR4"/>
    <property type="match status" value="1"/>
</dbReference>
<organism evidence="2 3">
    <name type="scientific">Nocardia tengchongensis</name>
    <dbReference type="NCBI Taxonomy" id="2055889"/>
    <lineage>
        <taxon>Bacteria</taxon>
        <taxon>Bacillati</taxon>
        <taxon>Actinomycetota</taxon>
        <taxon>Actinomycetes</taxon>
        <taxon>Mycobacteriales</taxon>
        <taxon>Nocardiaceae</taxon>
        <taxon>Nocardia</taxon>
    </lineage>
</organism>
<evidence type="ECO:0000259" key="1">
    <source>
        <dbReference type="Pfam" id="PF09346"/>
    </source>
</evidence>
<dbReference type="SUPFAM" id="SSF160631">
    <property type="entry name" value="SMI1/KNR4-like"/>
    <property type="match status" value="1"/>
</dbReference>
<sequence length="258" mass="28695">MRIDPNRFDLRLRVATSRRPVPQCNLVVRGRRCRSRASGSATIESMSSQVTAEAIVAGWKSRLVTLADNPEYVFVDTPQELIDQYRARLITFSGCRDAELEAVEARVGGRFPAVFRHYLLDMGEACGDLLRGSDRAGIRGFDRLREDAREIVDDVGGAWNLPTDAAIVLTHQGYTFDYVRAIGGFDSAVMRWSDGKPDAATQVAATFADYVDAHLRLMERNHRSDCERGGYYLTLHPGGGGRRVYPAHNSGDRALDSR</sequence>
<accession>A0ABX8CK48</accession>
<dbReference type="Gene3D" id="3.40.1580.10">
    <property type="entry name" value="SMI1/KNR4-like"/>
    <property type="match status" value="1"/>
</dbReference>
<evidence type="ECO:0000313" key="2">
    <source>
        <dbReference type="EMBL" id="QVI20357.1"/>
    </source>
</evidence>
<proteinExistence type="predicted"/>
<dbReference type="InterPro" id="IPR018958">
    <property type="entry name" value="Knr4/Smi1-like_dom"/>
</dbReference>
<dbReference type="EMBL" id="CP074371">
    <property type="protein sequence ID" value="QVI20357.1"/>
    <property type="molecule type" value="Genomic_DNA"/>
</dbReference>
<protein>
    <submittedName>
        <fullName evidence="2">SMI1/KNR4 family protein</fullName>
    </submittedName>
</protein>
<feature type="domain" description="Knr4/Smi1-like" evidence="1">
    <location>
        <begin position="94"/>
        <end position="212"/>
    </location>
</feature>
<gene>
    <name evidence="2" type="ORF">KHQ06_29875</name>
</gene>
<evidence type="ECO:0000313" key="3">
    <source>
        <dbReference type="Proteomes" id="UP000683310"/>
    </source>
</evidence>
<keyword evidence="3" id="KW-1185">Reference proteome</keyword>
<dbReference type="Proteomes" id="UP000683310">
    <property type="component" value="Chromosome"/>
</dbReference>
<name>A0ABX8CK48_9NOCA</name>